<feature type="region of interest" description="Disordered" evidence="1">
    <location>
        <begin position="66"/>
        <end position="85"/>
    </location>
</feature>
<dbReference type="Proteomes" id="UP001597046">
    <property type="component" value="Unassembled WGS sequence"/>
</dbReference>
<name>A0ABW3MZI6_9MICO</name>
<dbReference type="PROSITE" id="PS50902">
    <property type="entry name" value="FLAVODOXIN_LIKE"/>
    <property type="match status" value="1"/>
</dbReference>
<gene>
    <name evidence="3" type="ORF">ACFQ2V_15145</name>
</gene>
<dbReference type="RefSeq" id="WP_386053675.1">
    <property type="nucleotide sequence ID" value="NZ_JBHTKH010000010.1"/>
</dbReference>
<evidence type="ECO:0000256" key="1">
    <source>
        <dbReference type="SAM" id="MobiDB-lite"/>
    </source>
</evidence>
<dbReference type="SUPFAM" id="SSF52218">
    <property type="entry name" value="Flavoproteins"/>
    <property type="match status" value="1"/>
</dbReference>
<comment type="caution">
    <text evidence="3">The sequence shown here is derived from an EMBL/GenBank/DDBJ whole genome shotgun (WGS) entry which is preliminary data.</text>
</comment>
<protein>
    <submittedName>
        <fullName evidence="3">Flavodoxin family protein</fullName>
    </submittedName>
</protein>
<evidence type="ECO:0000313" key="3">
    <source>
        <dbReference type="EMBL" id="MFD1055647.1"/>
    </source>
</evidence>
<sequence length="174" mass="18573">MMNVLIVHESMFGNTAEIAAAIAAGLRRGRPSGDEGVTLVHVGDAPLTIADDVDLLLVGTPTHAFGMTRPQTRRDATSKGAAPSRHGVREWIESLTPRTDLPVVTFDTRVHVRMLPGSAARSAAKALRRKGFEHAEQGETFWVEGTPGPVVAGEVERAEHWGAELAARVSHGVS</sequence>
<dbReference type="EMBL" id="JBHTKH010000010">
    <property type="protein sequence ID" value="MFD1055647.1"/>
    <property type="molecule type" value="Genomic_DNA"/>
</dbReference>
<reference evidence="4" key="1">
    <citation type="journal article" date="2019" name="Int. J. Syst. Evol. Microbiol.">
        <title>The Global Catalogue of Microorganisms (GCM) 10K type strain sequencing project: providing services to taxonomists for standard genome sequencing and annotation.</title>
        <authorList>
            <consortium name="The Broad Institute Genomics Platform"/>
            <consortium name="The Broad Institute Genome Sequencing Center for Infectious Disease"/>
            <person name="Wu L."/>
            <person name="Ma J."/>
        </authorList>
    </citation>
    <scope>NUCLEOTIDE SEQUENCE [LARGE SCALE GENOMIC DNA]</scope>
    <source>
        <strain evidence="4">CCUG 57508</strain>
    </source>
</reference>
<evidence type="ECO:0000313" key="4">
    <source>
        <dbReference type="Proteomes" id="UP001597046"/>
    </source>
</evidence>
<proteinExistence type="predicted"/>
<dbReference type="InterPro" id="IPR029039">
    <property type="entry name" value="Flavoprotein-like_sf"/>
</dbReference>
<organism evidence="3 4">
    <name type="scientific">Terrabacter terrigena</name>
    <dbReference type="NCBI Taxonomy" id="574718"/>
    <lineage>
        <taxon>Bacteria</taxon>
        <taxon>Bacillati</taxon>
        <taxon>Actinomycetota</taxon>
        <taxon>Actinomycetes</taxon>
        <taxon>Micrococcales</taxon>
        <taxon>Intrasporangiaceae</taxon>
        <taxon>Terrabacter</taxon>
    </lineage>
</organism>
<evidence type="ECO:0000259" key="2">
    <source>
        <dbReference type="PROSITE" id="PS50902"/>
    </source>
</evidence>
<feature type="domain" description="Flavodoxin-like" evidence="2">
    <location>
        <begin position="4"/>
        <end position="166"/>
    </location>
</feature>
<keyword evidence="4" id="KW-1185">Reference proteome</keyword>
<dbReference type="InterPro" id="IPR008254">
    <property type="entry name" value="Flavodoxin/NO_synth"/>
</dbReference>
<accession>A0ABW3MZI6</accession>
<dbReference type="Gene3D" id="3.40.50.360">
    <property type="match status" value="1"/>
</dbReference>